<organism evidence="2 3">
    <name type="scientific">Brucella lupini</name>
    <dbReference type="NCBI Taxonomy" id="255457"/>
    <lineage>
        <taxon>Bacteria</taxon>
        <taxon>Pseudomonadati</taxon>
        <taxon>Pseudomonadota</taxon>
        <taxon>Alphaproteobacteria</taxon>
        <taxon>Hyphomicrobiales</taxon>
        <taxon>Brucellaceae</taxon>
        <taxon>Brucella/Ochrobactrum group</taxon>
        <taxon>Brucella</taxon>
    </lineage>
</organism>
<sequence>MSPVIKVCANPETCRKLAGDMDVDAGRILEGRATLDEVGNERLDLIKNVARGVTTKSEHQGHHEFILTYKIFEPVGPACLPTIAARM</sequence>
<dbReference type="GO" id="GO:0019698">
    <property type="term" value="P:D-galacturonate catabolic process"/>
    <property type="evidence" value="ECO:0007669"/>
    <property type="project" value="TreeGrafter"/>
</dbReference>
<dbReference type="PANTHER" id="PTHR30536:SF5">
    <property type="entry name" value="ALTRONATE DEHYDRATASE"/>
    <property type="match status" value="1"/>
</dbReference>
<dbReference type="PANTHER" id="PTHR30536">
    <property type="entry name" value="ALTRONATE/GALACTARATE DEHYDRATASE"/>
    <property type="match status" value="1"/>
</dbReference>
<proteinExistence type="predicted"/>
<gene>
    <name evidence="2" type="ORF">F9L03_06960</name>
</gene>
<name>A0AB34DXD9_9HYPH</name>
<evidence type="ECO:0000313" key="2">
    <source>
        <dbReference type="EMBL" id="KAB2705172.1"/>
    </source>
</evidence>
<comment type="caution">
    <text evidence="2">The sequence shown here is derived from an EMBL/GenBank/DDBJ whole genome shotgun (WGS) entry which is preliminary data.</text>
</comment>
<accession>A0AB34DXD9</accession>
<feature type="domain" description="D-galactarate/Altronate dehydratase C-terminal" evidence="1">
    <location>
        <begin position="2"/>
        <end position="70"/>
    </location>
</feature>
<evidence type="ECO:0000313" key="3">
    <source>
        <dbReference type="Proteomes" id="UP000435957"/>
    </source>
</evidence>
<dbReference type="EMBL" id="WBWF01000003">
    <property type="protein sequence ID" value="KAB2705172.1"/>
    <property type="molecule type" value="Genomic_DNA"/>
</dbReference>
<dbReference type="Proteomes" id="UP000435957">
    <property type="component" value="Unassembled WGS sequence"/>
</dbReference>
<dbReference type="InterPro" id="IPR048332">
    <property type="entry name" value="GD_AH_C"/>
</dbReference>
<dbReference type="Pfam" id="PF20629">
    <property type="entry name" value="GD_AH_C"/>
    <property type="match status" value="1"/>
</dbReference>
<keyword evidence="2" id="KW-0378">Hydrolase</keyword>
<dbReference type="GO" id="GO:0016787">
    <property type="term" value="F:hydrolase activity"/>
    <property type="evidence" value="ECO:0007669"/>
    <property type="project" value="UniProtKB-KW"/>
</dbReference>
<evidence type="ECO:0000259" key="1">
    <source>
        <dbReference type="Pfam" id="PF20629"/>
    </source>
</evidence>
<dbReference type="InterPro" id="IPR052172">
    <property type="entry name" value="UxaA_altronate/galactarate_dh"/>
</dbReference>
<keyword evidence="3" id="KW-1185">Reference proteome</keyword>
<dbReference type="AlphaFoldDB" id="A0AB34DXD9"/>
<reference evidence="2 3" key="1">
    <citation type="submission" date="2019-09" db="EMBL/GenBank/DDBJ databases">
        <title>Taxonomic organization of the family Brucellaceae based on a phylogenomic approach.</title>
        <authorList>
            <person name="Leclercq S."/>
            <person name="Cloeckaert A."/>
            <person name="Zygmunt M.S."/>
        </authorList>
    </citation>
    <scope>NUCLEOTIDE SEQUENCE [LARGE SCALE GENOMIC DNA]</scope>
    <source>
        <strain evidence="2 3">LUP23</strain>
    </source>
</reference>
<protein>
    <submittedName>
        <fullName evidence="2">UxaA family hydrolase</fullName>
    </submittedName>
</protein>